<proteinExistence type="inferred from homology"/>
<keyword evidence="15" id="KW-1185">Reference proteome</keyword>
<dbReference type="GO" id="GO:0033038">
    <property type="term" value="F:bitter taste receptor activity"/>
    <property type="evidence" value="ECO:0007669"/>
    <property type="project" value="InterPro"/>
</dbReference>
<feature type="transmembrane region" description="Helical" evidence="13">
    <location>
        <begin position="80"/>
        <end position="96"/>
    </location>
</feature>
<keyword evidence="9 12" id="KW-0675">Receptor</keyword>
<evidence type="ECO:0000256" key="12">
    <source>
        <dbReference type="RuleBase" id="RU004424"/>
    </source>
</evidence>
<evidence type="ECO:0000256" key="10">
    <source>
        <dbReference type="ARBA" id="ARBA00023224"/>
    </source>
</evidence>
<dbReference type="GO" id="GO:0004930">
    <property type="term" value="F:G protein-coupled receptor activity"/>
    <property type="evidence" value="ECO:0007669"/>
    <property type="project" value="UniProtKB-KW"/>
</dbReference>
<dbReference type="InterPro" id="IPR007960">
    <property type="entry name" value="TAS2R"/>
</dbReference>
<evidence type="ECO:0000256" key="4">
    <source>
        <dbReference type="ARBA" id="ARBA00022606"/>
    </source>
</evidence>
<evidence type="ECO:0000313" key="14">
    <source>
        <dbReference type="EMBL" id="KAG9464794.1"/>
    </source>
</evidence>
<comment type="caution">
    <text evidence="14">The sequence shown here is derived from an EMBL/GenBank/DDBJ whole genome shotgun (WGS) entry which is preliminary data.</text>
</comment>
<keyword evidence="5 12" id="KW-0812">Transmembrane</keyword>
<gene>
    <name evidence="14" type="ORF">GDO78_019374</name>
</gene>
<dbReference type="GO" id="GO:0016020">
    <property type="term" value="C:membrane"/>
    <property type="evidence" value="ECO:0007669"/>
    <property type="project" value="UniProtKB-SubCell"/>
</dbReference>
<keyword evidence="6 13" id="KW-1133">Transmembrane helix</keyword>
<keyword evidence="7 12" id="KW-0297">G-protein coupled receptor</keyword>
<keyword evidence="10 12" id="KW-0807">Transducer</keyword>
<keyword evidence="8 12" id="KW-0472">Membrane</keyword>
<feature type="transmembrane region" description="Helical" evidence="13">
    <location>
        <begin position="261"/>
        <end position="280"/>
    </location>
</feature>
<comment type="subcellular location">
    <subcellularLocation>
        <location evidence="1 12">Membrane</location>
        <topology evidence="1 12">Multi-pass membrane protein</topology>
    </subcellularLocation>
</comment>
<evidence type="ECO:0000256" key="2">
    <source>
        <dbReference type="ARBA" id="ARBA00007376"/>
    </source>
</evidence>
<dbReference type="Gene3D" id="1.20.1070.10">
    <property type="entry name" value="Rhodopsin 7-helix transmembrane proteins"/>
    <property type="match status" value="1"/>
</dbReference>
<dbReference type="Proteomes" id="UP000770717">
    <property type="component" value="Unassembled WGS sequence"/>
</dbReference>
<feature type="transmembrane region" description="Helical" evidence="13">
    <location>
        <begin position="47"/>
        <end position="68"/>
    </location>
</feature>
<organism evidence="14 15">
    <name type="scientific">Eleutherodactylus coqui</name>
    <name type="common">Puerto Rican coqui</name>
    <dbReference type="NCBI Taxonomy" id="57060"/>
    <lineage>
        <taxon>Eukaryota</taxon>
        <taxon>Metazoa</taxon>
        <taxon>Chordata</taxon>
        <taxon>Craniata</taxon>
        <taxon>Vertebrata</taxon>
        <taxon>Euteleostomi</taxon>
        <taxon>Amphibia</taxon>
        <taxon>Batrachia</taxon>
        <taxon>Anura</taxon>
        <taxon>Neobatrachia</taxon>
        <taxon>Hyloidea</taxon>
        <taxon>Eleutherodactylidae</taxon>
        <taxon>Eleutherodactylinae</taxon>
        <taxon>Eleutherodactylus</taxon>
        <taxon>Eleutherodactylus</taxon>
    </lineage>
</organism>
<evidence type="ECO:0000256" key="13">
    <source>
        <dbReference type="SAM" id="Phobius"/>
    </source>
</evidence>
<feature type="transmembrane region" description="Helical" evidence="13">
    <location>
        <begin position="7"/>
        <end position="35"/>
    </location>
</feature>
<accession>A0A8J6BGW3</accession>
<dbReference type="SUPFAM" id="SSF81321">
    <property type="entry name" value="Family A G protein-coupled receptor-like"/>
    <property type="match status" value="1"/>
</dbReference>
<evidence type="ECO:0000256" key="9">
    <source>
        <dbReference type="ARBA" id="ARBA00023170"/>
    </source>
</evidence>
<keyword evidence="4 12" id="KW-0716">Sensory transduction</keyword>
<dbReference type="PANTHER" id="PTHR11394">
    <property type="entry name" value="TASTE RECEPTOR TYPE 2"/>
    <property type="match status" value="1"/>
</dbReference>
<keyword evidence="3 12" id="KW-0919">Taste</keyword>
<evidence type="ECO:0000256" key="7">
    <source>
        <dbReference type="ARBA" id="ARBA00023040"/>
    </source>
</evidence>
<dbReference type="OrthoDB" id="8876749at2759"/>
<dbReference type="Pfam" id="PF05296">
    <property type="entry name" value="TAS2R"/>
    <property type="match status" value="1"/>
</dbReference>
<dbReference type="PANTHER" id="PTHR11394:SF47">
    <property type="entry name" value="TASTE RECEPTOR TYPE 2 MEMBER 40"/>
    <property type="match status" value="1"/>
</dbReference>
<comment type="similarity">
    <text evidence="2 11">Belongs to the G-protein coupled receptor T2R family.</text>
</comment>
<dbReference type="AlphaFoldDB" id="A0A8J6BGW3"/>
<feature type="transmembrane region" description="Helical" evidence="13">
    <location>
        <begin position="169"/>
        <end position="199"/>
    </location>
</feature>
<evidence type="ECO:0000256" key="5">
    <source>
        <dbReference type="ARBA" id="ARBA00022692"/>
    </source>
</evidence>
<name>A0A8J6BGW3_ELECQ</name>
<reference evidence="14" key="1">
    <citation type="thesis" date="2020" institute="ProQuest LLC" country="789 East Eisenhower Parkway, Ann Arbor, MI, USA">
        <title>Comparative Genomics and Chromosome Evolution.</title>
        <authorList>
            <person name="Mudd A.B."/>
        </authorList>
    </citation>
    <scope>NUCLEOTIDE SEQUENCE</scope>
    <source>
        <strain evidence="14">HN-11 Male</strain>
        <tissue evidence="14">Kidney and liver</tissue>
    </source>
</reference>
<evidence type="ECO:0000256" key="1">
    <source>
        <dbReference type="ARBA" id="ARBA00004141"/>
    </source>
</evidence>
<feature type="transmembrane region" description="Helical" evidence="13">
    <location>
        <begin position="235"/>
        <end position="255"/>
    </location>
</feature>
<evidence type="ECO:0000256" key="3">
    <source>
        <dbReference type="ARBA" id="ARBA00022480"/>
    </source>
</evidence>
<evidence type="ECO:0000256" key="6">
    <source>
        <dbReference type="ARBA" id="ARBA00022989"/>
    </source>
</evidence>
<evidence type="ECO:0000256" key="11">
    <source>
        <dbReference type="RuleBase" id="RU004423"/>
    </source>
</evidence>
<evidence type="ECO:0000313" key="15">
    <source>
        <dbReference type="Proteomes" id="UP000770717"/>
    </source>
</evidence>
<dbReference type="EMBL" id="WNTK01003886">
    <property type="protein sequence ID" value="KAG9464794.1"/>
    <property type="molecule type" value="Genomic_DNA"/>
</dbReference>
<sequence>MGSALNIAVDIIVGVTGVSGTFLNAIIVVLNFSFWRDVTTTESYNKILFFIGLINLLLQGQIMFNAIFQSFDFYVSSNNLLLYMITLGYTLISTNIWNTTWLSIFCCVRLVNCSHIFFVKIQVKFFSSLPLLLVGSVLLCAITNLPLLLTNIRDIPLNTTDFSESNFRFIVNYYCITLSSLFGFIIPFFMTFVSIGLNVTTLLRHIRRMGSSDSHLTSVQLQGHYRAVRTMVIRVFLDFLFFFSTFLGISFPFILDSITRFVVQIIFLTYPTCQAFILIFGNPKLKGAVYGLFKALR</sequence>
<protein>
    <recommendedName>
        <fullName evidence="12">Taste receptor type 2</fullName>
    </recommendedName>
</protein>
<feature type="transmembrane region" description="Helical" evidence="13">
    <location>
        <begin position="131"/>
        <end position="149"/>
    </location>
</feature>
<evidence type="ECO:0000256" key="8">
    <source>
        <dbReference type="ARBA" id="ARBA00023136"/>
    </source>
</evidence>